<dbReference type="EMBL" id="AEVN01000009">
    <property type="protein sequence ID" value="EFY05734.1"/>
    <property type="molecule type" value="Genomic_DNA"/>
</dbReference>
<accession>E8LBQ7</accession>
<name>E8LBQ7_9FIRM</name>
<feature type="transmembrane region" description="Helical" evidence="1">
    <location>
        <begin position="21"/>
        <end position="40"/>
    </location>
</feature>
<evidence type="ECO:0000256" key="1">
    <source>
        <dbReference type="SAM" id="Phobius"/>
    </source>
</evidence>
<dbReference type="HOGENOM" id="CLU_3046391_0_0_9"/>
<protein>
    <submittedName>
        <fullName evidence="2">Uncharacterized protein</fullName>
    </submittedName>
</protein>
<reference evidence="2 3" key="1">
    <citation type="submission" date="2011-01" db="EMBL/GenBank/DDBJ databases">
        <authorList>
            <person name="Weinstock G."/>
            <person name="Sodergren E."/>
            <person name="Clifton S."/>
            <person name="Fulton L."/>
            <person name="Fulton B."/>
            <person name="Courtney L."/>
            <person name="Fronick C."/>
            <person name="Harrison M."/>
            <person name="Strong C."/>
            <person name="Farmer C."/>
            <person name="Delahaunty K."/>
            <person name="Markovic C."/>
            <person name="Hall O."/>
            <person name="Minx P."/>
            <person name="Tomlinson C."/>
            <person name="Mitreva M."/>
            <person name="Hou S."/>
            <person name="Chen J."/>
            <person name="Wollam A."/>
            <person name="Pepin K.H."/>
            <person name="Johnson M."/>
            <person name="Bhonagiri V."/>
            <person name="Zhang X."/>
            <person name="Suruliraj S."/>
            <person name="Warren W."/>
            <person name="Chinwalla A."/>
            <person name="Mardis E.R."/>
            <person name="Wilson R.K."/>
        </authorList>
    </citation>
    <scope>NUCLEOTIDE SEQUENCE [LARGE SCALE GENOMIC DNA]</scope>
    <source>
        <strain evidence="2 3">YIT 12067</strain>
    </source>
</reference>
<evidence type="ECO:0000313" key="3">
    <source>
        <dbReference type="Proteomes" id="UP000004923"/>
    </source>
</evidence>
<evidence type="ECO:0000313" key="2">
    <source>
        <dbReference type="EMBL" id="EFY05734.1"/>
    </source>
</evidence>
<comment type="caution">
    <text evidence="2">The sequence shown here is derived from an EMBL/GenBank/DDBJ whole genome shotgun (WGS) entry which is preliminary data.</text>
</comment>
<proteinExistence type="predicted"/>
<organism evidence="2 3">
    <name type="scientific">Phascolarctobacterium succinatutens YIT 12067</name>
    <dbReference type="NCBI Taxonomy" id="626939"/>
    <lineage>
        <taxon>Bacteria</taxon>
        <taxon>Bacillati</taxon>
        <taxon>Bacillota</taxon>
        <taxon>Negativicutes</taxon>
        <taxon>Acidaminococcales</taxon>
        <taxon>Acidaminococcaceae</taxon>
        <taxon>Phascolarctobacterium</taxon>
    </lineage>
</organism>
<keyword evidence="1" id="KW-1133">Transmembrane helix</keyword>
<keyword evidence="3" id="KW-1185">Reference proteome</keyword>
<sequence>MLKLLQVKMMESKMMNTAIEYGFYYAPVFNYYFSTGYFAWEKSYSSNHRIGDYK</sequence>
<dbReference type="Proteomes" id="UP000004923">
    <property type="component" value="Unassembled WGS sequence"/>
</dbReference>
<keyword evidence="1" id="KW-0812">Transmembrane</keyword>
<keyword evidence="1" id="KW-0472">Membrane</keyword>
<dbReference type="AlphaFoldDB" id="E8LBQ7"/>
<gene>
    <name evidence="2" type="ORF">HMPREF9443_00270</name>
</gene>